<protein>
    <submittedName>
        <fullName evidence="4">MarR family transcriptional regulator</fullName>
    </submittedName>
</protein>
<gene>
    <name evidence="4" type="ORF">D3230_15365</name>
</gene>
<dbReference type="InterPro" id="IPR039422">
    <property type="entry name" value="MarR/SlyA-like"/>
</dbReference>
<dbReference type="InterPro" id="IPR036388">
    <property type="entry name" value="WH-like_DNA-bd_sf"/>
</dbReference>
<sequence length="202" mass="22015">MAESGASTASASLSERLYEMSSSDPRGELVDRSGVSPEDLSQIARLMAALVALRDTEREVADASREYMQLGAQDMRALHLLIVAKNRGEVVTPGMLAAHLKISPASTTKLLNRLERGGHVTRSVHPVDRRAFAIEITPETHAAAMQTVGKQQAKRFTAAARLDSGQRETVIRFLEDMTEELSLKNADWAPRPEASKRADPAP</sequence>
<dbReference type="PANTHER" id="PTHR33164:SF43">
    <property type="entry name" value="HTH-TYPE TRANSCRIPTIONAL REPRESSOR YETL"/>
    <property type="match status" value="1"/>
</dbReference>
<dbReference type="PROSITE" id="PS50995">
    <property type="entry name" value="HTH_MARR_2"/>
    <property type="match status" value="1"/>
</dbReference>
<dbReference type="Proteomes" id="UP001645859">
    <property type="component" value="Unassembled WGS sequence"/>
</dbReference>
<dbReference type="Gene3D" id="1.10.10.10">
    <property type="entry name" value="Winged helix-like DNA-binding domain superfamily/Winged helix DNA-binding domain"/>
    <property type="match status" value="1"/>
</dbReference>
<organism evidence="4 5">
    <name type="scientific">Leucobacter chromiireducens subsp. solipictus</name>
    <dbReference type="NCBI Taxonomy" id="398235"/>
    <lineage>
        <taxon>Bacteria</taxon>
        <taxon>Bacillati</taxon>
        <taxon>Actinomycetota</taxon>
        <taxon>Actinomycetes</taxon>
        <taxon>Micrococcales</taxon>
        <taxon>Microbacteriaceae</taxon>
        <taxon>Leucobacter</taxon>
    </lineage>
</organism>
<feature type="coiled-coil region" evidence="1">
    <location>
        <begin position="46"/>
        <end position="73"/>
    </location>
</feature>
<proteinExistence type="predicted"/>
<evidence type="ECO:0000259" key="3">
    <source>
        <dbReference type="PROSITE" id="PS50995"/>
    </source>
</evidence>
<accession>A0ABS1SKY1</accession>
<evidence type="ECO:0000313" key="5">
    <source>
        <dbReference type="Proteomes" id="UP001645859"/>
    </source>
</evidence>
<feature type="region of interest" description="Disordered" evidence="2">
    <location>
        <begin position="1"/>
        <end position="35"/>
    </location>
</feature>
<feature type="domain" description="HTH marR-type" evidence="3">
    <location>
        <begin position="40"/>
        <end position="179"/>
    </location>
</feature>
<dbReference type="Pfam" id="PF12802">
    <property type="entry name" value="MarR_2"/>
    <property type="match status" value="1"/>
</dbReference>
<name>A0ABS1SKY1_9MICO</name>
<keyword evidence="5" id="KW-1185">Reference proteome</keyword>
<dbReference type="InterPro" id="IPR036390">
    <property type="entry name" value="WH_DNA-bd_sf"/>
</dbReference>
<reference evidence="4 5" key="1">
    <citation type="submission" date="2018-09" db="EMBL/GenBank/DDBJ databases">
        <title>Comparative genomics of Leucobacter spp.</title>
        <authorList>
            <person name="Reis A.C."/>
            <person name="Kolvenbach B.A."/>
            <person name="Corvini P.F.X."/>
            <person name="Nunes O.C."/>
        </authorList>
    </citation>
    <scope>NUCLEOTIDE SEQUENCE [LARGE SCALE GENOMIC DNA]</scope>
    <source>
        <strain evidence="4 5">TAN 31504</strain>
    </source>
</reference>
<feature type="compositionally biased region" description="Polar residues" evidence="2">
    <location>
        <begin position="1"/>
        <end position="13"/>
    </location>
</feature>
<dbReference type="PANTHER" id="PTHR33164">
    <property type="entry name" value="TRANSCRIPTIONAL REGULATOR, MARR FAMILY"/>
    <property type="match status" value="1"/>
</dbReference>
<evidence type="ECO:0000256" key="2">
    <source>
        <dbReference type="SAM" id="MobiDB-lite"/>
    </source>
</evidence>
<dbReference type="SMART" id="SM00347">
    <property type="entry name" value="HTH_MARR"/>
    <property type="match status" value="1"/>
</dbReference>
<keyword evidence="1" id="KW-0175">Coiled coil</keyword>
<dbReference type="EMBL" id="QYAC01000009">
    <property type="protein sequence ID" value="MBL3680657.1"/>
    <property type="molecule type" value="Genomic_DNA"/>
</dbReference>
<evidence type="ECO:0000256" key="1">
    <source>
        <dbReference type="SAM" id="Coils"/>
    </source>
</evidence>
<comment type="caution">
    <text evidence="4">The sequence shown here is derived from an EMBL/GenBank/DDBJ whole genome shotgun (WGS) entry which is preliminary data.</text>
</comment>
<dbReference type="SUPFAM" id="SSF46785">
    <property type="entry name" value="Winged helix' DNA-binding domain"/>
    <property type="match status" value="1"/>
</dbReference>
<evidence type="ECO:0000313" key="4">
    <source>
        <dbReference type="EMBL" id="MBL3680657.1"/>
    </source>
</evidence>
<dbReference type="RefSeq" id="WP_202345930.1">
    <property type="nucleotide sequence ID" value="NZ_BAAAPI010000010.1"/>
</dbReference>
<dbReference type="InterPro" id="IPR000835">
    <property type="entry name" value="HTH_MarR-typ"/>
</dbReference>